<evidence type="ECO:0000313" key="4">
    <source>
        <dbReference type="Proteomes" id="UP000004110"/>
    </source>
</evidence>
<accession>A0ABC9NER8</accession>
<reference evidence="4" key="2">
    <citation type="submission" date="2007-07" db="EMBL/GenBank/DDBJ databases">
        <title>Draft genome sequence of Bacteroides uniformis (ATCC 8492).</title>
        <authorList>
            <person name="Sudarsanam P."/>
            <person name="Ley R."/>
            <person name="Guruge J."/>
            <person name="Turnbaugh P.J."/>
            <person name="Mahowald M."/>
            <person name="Liep D."/>
            <person name="Gordon J."/>
        </authorList>
    </citation>
    <scope>NUCLEOTIDE SEQUENCE [LARGE SCALE GENOMIC DNA]</scope>
    <source>
        <strain evidence="4">ATCC 8492 / DSM 6597 / CCUG 4942 / CIP 103695 / JCM 5828 / KCTC 5204 / NCTC 13054 / VPI 0061</strain>
    </source>
</reference>
<dbReference type="EMBL" id="AAYH02000038">
    <property type="protein sequence ID" value="EDO55272.1"/>
    <property type="molecule type" value="Genomic_DNA"/>
</dbReference>
<dbReference type="Proteomes" id="UP000004110">
    <property type="component" value="Unassembled WGS sequence"/>
</dbReference>
<evidence type="ECO:0008006" key="5">
    <source>
        <dbReference type="Google" id="ProtNLM"/>
    </source>
</evidence>
<organism evidence="3 4">
    <name type="scientific">Bacteroides uniformis (strain ATCC 8492 / DSM 6597 / CCUG 4942 / CIP 103695 / JCM 5828 / KCTC 5204 / NCTC 13054 / VPI 0061)</name>
    <dbReference type="NCBI Taxonomy" id="411479"/>
    <lineage>
        <taxon>Bacteria</taxon>
        <taxon>Pseudomonadati</taxon>
        <taxon>Bacteroidota</taxon>
        <taxon>Bacteroidia</taxon>
        <taxon>Bacteroidales</taxon>
        <taxon>Bacteroidaceae</taxon>
        <taxon>Bacteroides</taxon>
    </lineage>
</organism>
<sequence>MTHFLLGTAFIGHVKAEIRIVMKKFVLLILFVFSCTLSSYAQFDNGLQFRDSLAGWTARHAKISEIEPILKKYNIDSSGKRMIIKIDENNIFRIRCNVDSQDEIEWISMTTLYDSTDSGMKADIMVMTTLLENSKYLGLKFKEEAYFQMSSENNMFFVSEKLGITVVLTTCSMSRRYGCPTLEISFIKGTDYKKWIKQ</sequence>
<keyword evidence="1" id="KW-0472">Membrane</keyword>
<gene>
    <name evidence="3" type="ORF">BACUNI_00944</name>
    <name evidence="2" type="ORF">BACUNI_01886</name>
</gene>
<keyword evidence="1" id="KW-0812">Transmembrane</keyword>
<reference evidence="3 4" key="1">
    <citation type="submission" date="2007-06" db="EMBL/GenBank/DDBJ databases">
        <authorList>
            <person name="Fulton L."/>
            <person name="Clifton S."/>
            <person name="Fulton B."/>
            <person name="Xu J."/>
            <person name="Minx P."/>
            <person name="Pepin K.H."/>
            <person name="Johnson M."/>
            <person name="Thiruvilangam P."/>
            <person name="Bhonagiri V."/>
            <person name="Nash W.E."/>
            <person name="Mardis E.R."/>
            <person name="Wilson R.K."/>
        </authorList>
    </citation>
    <scope>NUCLEOTIDE SEQUENCE [LARGE SCALE GENOMIC DNA]</scope>
    <source>
        <strain evidence="3">ATCC 8492</strain>
        <strain evidence="4">ATCC 8492 / DSM 6597 / CCUG 4942 / CIP 103695 / JCM 5828 / KCTC 5204 / NCTC 13054 / VPI 0061</strain>
    </source>
</reference>
<proteinExistence type="predicted"/>
<protein>
    <recommendedName>
        <fullName evidence="5">DUF4252 domain-containing protein</fullName>
    </recommendedName>
</protein>
<comment type="caution">
    <text evidence="3">The sequence shown here is derived from an EMBL/GenBank/DDBJ whole genome shotgun (WGS) entry which is preliminary data.</text>
</comment>
<dbReference type="EMBL" id="AAYH02000042">
    <property type="protein sequence ID" value="EDO54410.1"/>
    <property type="molecule type" value="Genomic_DNA"/>
</dbReference>
<keyword evidence="1" id="KW-1133">Transmembrane helix</keyword>
<reference evidence="3" key="3">
    <citation type="submission" date="2013-11" db="EMBL/GenBank/DDBJ databases">
        <title>Draft genome sequence of Bacteroides uniformis (ATCC 8492).</title>
        <authorList>
            <person name="Sudarsanam P."/>
            <person name="Ley R."/>
            <person name="Guruge J."/>
            <person name="Turnbaugh P.J."/>
            <person name="Mahowald M."/>
            <person name="Liep D."/>
            <person name="Gordon J."/>
        </authorList>
    </citation>
    <scope>NUCLEOTIDE SEQUENCE</scope>
    <source>
        <strain evidence="3">ATCC 8492</strain>
        <strain evidence="4">ATCC 8492 / DSM 6597 / CCUG 4942 / CIP 103695 / JCM 5828 / KCTC 5204 / NCTC 13054 / VPI 0061</strain>
    </source>
</reference>
<evidence type="ECO:0000313" key="2">
    <source>
        <dbReference type="EMBL" id="EDO54410.1"/>
    </source>
</evidence>
<feature type="transmembrane region" description="Helical" evidence="1">
    <location>
        <begin position="26"/>
        <end position="43"/>
    </location>
</feature>
<keyword evidence="4" id="KW-1185">Reference proteome</keyword>
<evidence type="ECO:0000313" key="3">
    <source>
        <dbReference type="EMBL" id="EDO55272.1"/>
    </source>
</evidence>
<evidence type="ECO:0000256" key="1">
    <source>
        <dbReference type="SAM" id="Phobius"/>
    </source>
</evidence>
<name>A0ABC9NER8_BACUC</name>
<dbReference type="AlphaFoldDB" id="A0ABC9NER8"/>